<accession>A0A512E0U3</accession>
<evidence type="ECO:0008006" key="4">
    <source>
        <dbReference type="Google" id="ProtNLM"/>
    </source>
</evidence>
<feature type="region of interest" description="Disordered" evidence="1">
    <location>
        <begin position="78"/>
        <end position="98"/>
    </location>
</feature>
<protein>
    <recommendedName>
        <fullName evidence="4">Lipoprotein</fullName>
    </recommendedName>
</protein>
<gene>
    <name evidence="2" type="ORF">SAE02_64990</name>
</gene>
<dbReference type="RefSeq" id="WP_052832328.1">
    <property type="nucleotide sequence ID" value="NZ_BJYZ01000040.1"/>
</dbReference>
<evidence type="ECO:0000313" key="2">
    <source>
        <dbReference type="EMBL" id="GEO42351.1"/>
    </source>
</evidence>
<dbReference type="PROSITE" id="PS51257">
    <property type="entry name" value="PROKAR_LIPOPROTEIN"/>
    <property type="match status" value="1"/>
</dbReference>
<feature type="compositionally biased region" description="Basic residues" evidence="1">
    <location>
        <begin position="89"/>
        <end position="98"/>
    </location>
</feature>
<dbReference type="AlphaFoldDB" id="A0A512E0U3"/>
<name>A0A512E0U3_9PROT</name>
<comment type="caution">
    <text evidence="2">The sequence shown here is derived from an EMBL/GenBank/DDBJ whole genome shotgun (WGS) entry which is preliminary data.</text>
</comment>
<proteinExistence type="predicted"/>
<organism evidence="2 3">
    <name type="scientific">Skermanella aerolata</name>
    <dbReference type="NCBI Taxonomy" id="393310"/>
    <lineage>
        <taxon>Bacteria</taxon>
        <taxon>Pseudomonadati</taxon>
        <taxon>Pseudomonadota</taxon>
        <taxon>Alphaproteobacteria</taxon>
        <taxon>Rhodospirillales</taxon>
        <taxon>Azospirillaceae</taxon>
        <taxon>Skermanella</taxon>
    </lineage>
</organism>
<dbReference type="Proteomes" id="UP000321523">
    <property type="component" value="Unassembled WGS sequence"/>
</dbReference>
<sequence>MPNRVTSRTLAPILALLAMAVLVTGCIYHDGYPANYGGYGYYGGIYGGHGGGHHGYGRRDSWYRGDWNRGGGHYGGHHGHGRGYGGHGGHGRHRGHGR</sequence>
<reference evidence="2 3" key="1">
    <citation type="submission" date="2019-07" db="EMBL/GenBank/DDBJ databases">
        <title>Whole genome shotgun sequence of Skermanella aerolata NBRC 106429.</title>
        <authorList>
            <person name="Hosoyama A."/>
            <person name="Uohara A."/>
            <person name="Ohji S."/>
            <person name="Ichikawa N."/>
        </authorList>
    </citation>
    <scope>NUCLEOTIDE SEQUENCE [LARGE SCALE GENOMIC DNA]</scope>
    <source>
        <strain evidence="2 3">NBRC 106429</strain>
    </source>
</reference>
<evidence type="ECO:0000313" key="3">
    <source>
        <dbReference type="Proteomes" id="UP000321523"/>
    </source>
</evidence>
<dbReference type="EMBL" id="BJYZ01000040">
    <property type="protein sequence ID" value="GEO42351.1"/>
    <property type="molecule type" value="Genomic_DNA"/>
</dbReference>
<keyword evidence="3" id="KW-1185">Reference proteome</keyword>
<evidence type="ECO:0000256" key="1">
    <source>
        <dbReference type="SAM" id="MobiDB-lite"/>
    </source>
</evidence>